<proteinExistence type="predicted"/>
<name>A0A5B7DRA5_PORTR</name>
<sequence length="131" mass="13647">MVVVAAVVEQIFIPQFTPLTIVQTHKKVDMYTPNPYGVPAVTYTAPAPVMAPAQSVVMAAPHPPPVVIQQGLPPVQVVTVQAAAPPVTYSAAPAMGAQGTTVVVTNCLPQKPRPQLSPKTKKSGFLASLLS</sequence>
<dbReference type="AlphaFoldDB" id="A0A5B7DRA5"/>
<dbReference type="EMBL" id="VSRR010001292">
    <property type="protein sequence ID" value="MPC24131.1"/>
    <property type="molecule type" value="Genomic_DNA"/>
</dbReference>
<organism evidence="2 3">
    <name type="scientific">Portunus trituberculatus</name>
    <name type="common">Swimming crab</name>
    <name type="synonym">Neptunus trituberculatus</name>
    <dbReference type="NCBI Taxonomy" id="210409"/>
    <lineage>
        <taxon>Eukaryota</taxon>
        <taxon>Metazoa</taxon>
        <taxon>Ecdysozoa</taxon>
        <taxon>Arthropoda</taxon>
        <taxon>Crustacea</taxon>
        <taxon>Multicrustacea</taxon>
        <taxon>Malacostraca</taxon>
        <taxon>Eumalacostraca</taxon>
        <taxon>Eucarida</taxon>
        <taxon>Decapoda</taxon>
        <taxon>Pleocyemata</taxon>
        <taxon>Brachyura</taxon>
        <taxon>Eubrachyura</taxon>
        <taxon>Portunoidea</taxon>
        <taxon>Portunidae</taxon>
        <taxon>Portuninae</taxon>
        <taxon>Portunus</taxon>
    </lineage>
</organism>
<reference evidence="2 3" key="1">
    <citation type="submission" date="2019-05" db="EMBL/GenBank/DDBJ databases">
        <title>Another draft genome of Portunus trituberculatus and its Hox gene families provides insights of decapod evolution.</title>
        <authorList>
            <person name="Jeong J.-H."/>
            <person name="Song I."/>
            <person name="Kim S."/>
            <person name="Choi T."/>
            <person name="Kim D."/>
            <person name="Ryu S."/>
            <person name="Kim W."/>
        </authorList>
    </citation>
    <scope>NUCLEOTIDE SEQUENCE [LARGE SCALE GENOMIC DNA]</scope>
    <source>
        <tissue evidence="2">Muscle</tissue>
    </source>
</reference>
<gene>
    <name evidence="2" type="ORF">E2C01_017203</name>
</gene>
<evidence type="ECO:0000256" key="1">
    <source>
        <dbReference type="SAM" id="MobiDB-lite"/>
    </source>
</evidence>
<feature type="region of interest" description="Disordered" evidence="1">
    <location>
        <begin position="110"/>
        <end position="131"/>
    </location>
</feature>
<protein>
    <submittedName>
        <fullName evidence="2">Uncharacterized protein</fullName>
    </submittedName>
</protein>
<evidence type="ECO:0000313" key="2">
    <source>
        <dbReference type="EMBL" id="MPC24131.1"/>
    </source>
</evidence>
<evidence type="ECO:0000313" key="3">
    <source>
        <dbReference type="Proteomes" id="UP000324222"/>
    </source>
</evidence>
<dbReference type="Proteomes" id="UP000324222">
    <property type="component" value="Unassembled WGS sequence"/>
</dbReference>
<keyword evidence="3" id="KW-1185">Reference proteome</keyword>
<accession>A0A5B7DRA5</accession>
<comment type="caution">
    <text evidence="2">The sequence shown here is derived from an EMBL/GenBank/DDBJ whole genome shotgun (WGS) entry which is preliminary data.</text>
</comment>